<dbReference type="PANTHER" id="PTHR24300:SF375">
    <property type="entry name" value="CYTOCHROME P450 FAMILY"/>
    <property type="match status" value="1"/>
</dbReference>
<organism evidence="6 7">
    <name type="scientific">Heligmosomoides polygyrus</name>
    <name type="common">Parasitic roundworm</name>
    <dbReference type="NCBI Taxonomy" id="6339"/>
    <lineage>
        <taxon>Eukaryota</taxon>
        <taxon>Metazoa</taxon>
        <taxon>Ecdysozoa</taxon>
        <taxon>Nematoda</taxon>
        <taxon>Chromadorea</taxon>
        <taxon>Rhabditida</taxon>
        <taxon>Rhabditina</taxon>
        <taxon>Rhabditomorpha</taxon>
        <taxon>Strongyloidea</taxon>
        <taxon>Heligmosomidae</taxon>
        <taxon>Heligmosomoides</taxon>
    </lineage>
</organism>
<dbReference type="InterPro" id="IPR036396">
    <property type="entry name" value="Cyt_P450_sf"/>
</dbReference>
<dbReference type="GO" id="GO:0006082">
    <property type="term" value="P:organic acid metabolic process"/>
    <property type="evidence" value="ECO:0007669"/>
    <property type="project" value="TreeGrafter"/>
</dbReference>
<protein>
    <submittedName>
        <fullName evidence="7">Cytochrome P450</fullName>
    </submittedName>
</protein>
<dbReference type="AlphaFoldDB" id="A0A183F369"/>
<evidence type="ECO:0000313" key="7">
    <source>
        <dbReference type="WBParaSite" id="HPBE_0000061101-mRNA-1"/>
    </source>
</evidence>
<dbReference type="WBParaSite" id="HPBE_0000061101-mRNA-1">
    <property type="protein sequence ID" value="HPBE_0000061101-mRNA-1"/>
    <property type="gene ID" value="HPBE_0000061101"/>
</dbReference>
<keyword evidence="2" id="KW-0479">Metal-binding</keyword>
<dbReference type="InterPro" id="IPR050182">
    <property type="entry name" value="Cytochrome_P450_fam2"/>
</dbReference>
<accession>A0A183F369</accession>
<dbReference type="InterPro" id="IPR002401">
    <property type="entry name" value="Cyt_P450_E_grp-I"/>
</dbReference>
<dbReference type="PRINTS" id="PR00463">
    <property type="entry name" value="EP450I"/>
</dbReference>
<reference evidence="5 6" key="1">
    <citation type="submission" date="2018-11" db="EMBL/GenBank/DDBJ databases">
        <authorList>
            <consortium name="Pathogen Informatics"/>
        </authorList>
    </citation>
    <scope>NUCLEOTIDE SEQUENCE [LARGE SCALE GENOMIC DNA]</scope>
</reference>
<name>A0A183F369_HELPZ</name>
<accession>A0A3P7U3M9</accession>
<dbReference type="Gene3D" id="1.10.630.10">
    <property type="entry name" value="Cytochrome P450"/>
    <property type="match status" value="1"/>
</dbReference>
<reference evidence="7" key="2">
    <citation type="submission" date="2019-09" db="UniProtKB">
        <authorList>
            <consortium name="WormBaseParasite"/>
        </authorList>
    </citation>
    <scope>IDENTIFICATION</scope>
</reference>
<evidence type="ECO:0000256" key="3">
    <source>
        <dbReference type="ARBA" id="ARBA00023004"/>
    </source>
</evidence>
<comment type="similarity">
    <text evidence="1">Belongs to the cytochrome P450 family.</text>
</comment>
<dbReference type="PANTHER" id="PTHR24300">
    <property type="entry name" value="CYTOCHROME P450 508A4-RELATED"/>
    <property type="match status" value="1"/>
</dbReference>
<dbReference type="GO" id="GO:0020037">
    <property type="term" value="F:heme binding"/>
    <property type="evidence" value="ECO:0007669"/>
    <property type="project" value="InterPro"/>
</dbReference>
<keyword evidence="6" id="KW-1185">Reference proteome</keyword>
<sequence>MEGLLAWAGNPNQEPGPPPLPLIGNMHQLGYKMFVRKIRSNDAIREWAKEYGSVFTIWIGPMATVNICDYTTAVDSMVKKGSAFADRSIPYIFRLVRNDKGIIASNGAPWLEQRRFALHTLRNFGLGRNLIEQRIMFEFEIACERLGKRLDAGEKSIDPHRIFDLLVGNIINRMLFGERFEKKDEEHFFALKEELDDATKRFTIFDSMVDEWNVHWPLIKQRTRSILHRIEPVVAFIRGQVEKRKREIENGSRNLQGEGDDYVDAFLIQMKKERESGAPTSFE</sequence>
<dbReference type="GO" id="GO:0006805">
    <property type="term" value="P:xenobiotic metabolic process"/>
    <property type="evidence" value="ECO:0007669"/>
    <property type="project" value="TreeGrafter"/>
</dbReference>
<proteinExistence type="inferred from homology"/>
<dbReference type="Pfam" id="PF00067">
    <property type="entry name" value="p450"/>
    <property type="match status" value="1"/>
</dbReference>
<gene>
    <name evidence="5" type="ORF">HPBE_LOCUS612</name>
</gene>
<dbReference type="EMBL" id="UZAH01000472">
    <property type="protein sequence ID" value="VDO18994.1"/>
    <property type="molecule type" value="Genomic_DNA"/>
</dbReference>
<dbReference type="SUPFAM" id="SSF48264">
    <property type="entry name" value="Cytochrome P450"/>
    <property type="match status" value="1"/>
</dbReference>
<evidence type="ECO:0000313" key="6">
    <source>
        <dbReference type="Proteomes" id="UP000050761"/>
    </source>
</evidence>
<keyword evidence="3" id="KW-0408">Iron</keyword>
<evidence type="ECO:0000256" key="4">
    <source>
        <dbReference type="ARBA" id="ARBA00023033"/>
    </source>
</evidence>
<dbReference type="GO" id="GO:0005737">
    <property type="term" value="C:cytoplasm"/>
    <property type="evidence" value="ECO:0007669"/>
    <property type="project" value="TreeGrafter"/>
</dbReference>
<evidence type="ECO:0000256" key="1">
    <source>
        <dbReference type="ARBA" id="ARBA00010617"/>
    </source>
</evidence>
<keyword evidence="4" id="KW-0503">Monooxygenase</keyword>
<dbReference type="InterPro" id="IPR001128">
    <property type="entry name" value="Cyt_P450"/>
</dbReference>
<evidence type="ECO:0000256" key="2">
    <source>
        <dbReference type="ARBA" id="ARBA00022723"/>
    </source>
</evidence>
<keyword evidence="4" id="KW-0560">Oxidoreductase</keyword>
<dbReference type="Proteomes" id="UP000050761">
    <property type="component" value="Unassembled WGS sequence"/>
</dbReference>
<dbReference type="OrthoDB" id="2789670at2759"/>
<evidence type="ECO:0000313" key="5">
    <source>
        <dbReference type="EMBL" id="VDO18994.1"/>
    </source>
</evidence>
<dbReference type="GO" id="GO:0016712">
    <property type="term" value="F:oxidoreductase activity, acting on paired donors, with incorporation or reduction of molecular oxygen, reduced flavin or flavoprotein as one donor, and incorporation of one atom of oxygen"/>
    <property type="evidence" value="ECO:0007669"/>
    <property type="project" value="TreeGrafter"/>
</dbReference>
<dbReference type="GO" id="GO:0005506">
    <property type="term" value="F:iron ion binding"/>
    <property type="evidence" value="ECO:0007669"/>
    <property type="project" value="InterPro"/>
</dbReference>